<evidence type="ECO:0000256" key="4">
    <source>
        <dbReference type="ARBA" id="ARBA00023328"/>
    </source>
</evidence>
<dbReference type="SUPFAM" id="SSF56112">
    <property type="entry name" value="Protein kinase-like (PK-like)"/>
    <property type="match status" value="1"/>
</dbReference>
<dbReference type="InterPro" id="IPR011009">
    <property type="entry name" value="Kinase-like_dom_sf"/>
</dbReference>
<feature type="non-terminal residue" evidence="7">
    <location>
        <position position="373"/>
    </location>
</feature>
<comment type="subcellular location">
    <subcellularLocation>
        <location evidence="1">Chromosome</location>
        <location evidence="1">Centromere</location>
        <location evidence="1">Kinetochore</location>
    </subcellularLocation>
</comment>
<organism evidence="7 8">
    <name type="scientific">Teladorsagia circumcincta</name>
    <name type="common">Brown stomach worm</name>
    <name type="synonym">Ostertagia circumcincta</name>
    <dbReference type="NCBI Taxonomy" id="45464"/>
    <lineage>
        <taxon>Eukaryota</taxon>
        <taxon>Metazoa</taxon>
        <taxon>Ecdysozoa</taxon>
        <taxon>Nematoda</taxon>
        <taxon>Chromadorea</taxon>
        <taxon>Rhabditida</taxon>
        <taxon>Rhabditina</taxon>
        <taxon>Rhabditomorpha</taxon>
        <taxon>Strongyloidea</taxon>
        <taxon>Trichostrongylidae</taxon>
        <taxon>Teladorsagia</taxon>
    </lineage>
</organism>
<dbReference type="PROSITE" id="PS50011">
    <property type="entry name" value="PROTEIN_KINASE_DOM"/>
    <property type="match status" value="1"/>
</dbReference>
<dbReference type="GO" id="GO:0004672">
    <property type="term" value="F:protein kinase activity"/>
    <property type="evidence" value="ECO:0007669"/>
    <property type="project" value="InterPro"/>
</dbReference>
<name>A0A2G9UK81_TELCI</name>
<dbReference type="Gene3D" id="1.10.510.10">
    <property type="entry name" value="Transferase(Phosphotransferase) domain 1"/>
    <property type="match status" value="1"/>
</dbReference>
<dbReference type="GO" id="GO:0051754">
    <property type="term" value="P:meiotic sister chromatid cohesion, centromeric"/>
    <property type="evidence" value="ECO:0007669"/>
    <property type="project" value="TreeGrafter"/>
</dbReference>
<dbReference type="PANTHER" id="PTHR14030:SF4">
    <property type="entry name" value="BUB1 KINASE, ISOFORM A-RELATED"/>
    <property type="match status" value="1"/>
</dbReference>
<feature type="region of interest" description="Disordered" evidence="5">
    <location>
        <begin position="1"/>
        <end position="20"/>
    </location>
</feature>
<keyword evidence="3" id="KW-0995">Kinetochore</keyword>
<accession>A0A2G9UK81</accession>
<dbReference type="OrthoDB" id="248495at2759"/>
<proteinExistence type="predicted"/>
<reference evidence="7 8" key="1">
    <citation type="submission" date="2015-09" db="EMBL/GenBank/DDBJ databases">
        <title>Draft genome of the parasitic nematode Teladorsagia circumcincta isolate WARC Sus (inbred).</title>
        <authorList>
            <person name="Mitreva M."/>
        </authorList>
    </citation>
    <scope>NUCLEOTIDE SEQUENCE [LARGE SCALE GENOMIC DNA]</scope>
    <source>
        <strain evidence="7 8">S</strain>
    </source>
</reference>
<dbReference type="PROSITE" id="PS00108">
    <property type="entry name" value="PROTEIN_KINASE_ST"/>
    <property type="match status" value="1"/>
</dbReference>
<keyword evidence="8" id="KW-1185">Reference proteome</keyword>
<keyword evidence="2" id="KW-0158">Chromosome</keyword>
<feature type="domain" description="Protein kinase" evidence="6">
    <location>
        <begin position="172"/>
        <end position="373"/>
    </location>
</feature>
<dbReference type="InterPro" id="IPR008271">
    <property type="entry name" value="Ser/Thr_kinase_AS"/>
</dbReference>
<dbReference type="InterPro" id="IPR015661">
    <property type="entry name" value="Bub1/Mad3"/>
</dbReference>
<evidence type="ECO:0000256" key="2">
    <source>
        <dbReference type="ARBA" id="ARBA00022454"/>
    </source>
</evidence>
<evidence type="ECO:0000259" key="6">
    <source>
        <dbReference type="PROSITE" id="PS50011"/>
    </source>
</evidence>
<evidence type="ECO:0000256" key="3">
    <source>
        <dbReference type="ARBA" id="ARBA00022838"/>
    </source>
</evidence>
<evidence type="ECO:0000256" key="1">
    <source>
        <dbReference type="ARBA" id="ARBA00004629"/>
    </source>
</evidence>
<sequence length="373" mass="41328">MSILSIPTADSHHGSNRRRSSLAAFEAHTKDNLKAAHGPANPTFGQNTRTKLRFELVDRPEAGYLAPSIEELRAAMIADQQMEENDDLLVVPMDITMNYNEPVAAPHLPEVAQPSKSSSTQPSSSATFITGSSFTEKAYNDMKAMLSDTVDINKVGGLPGITDETTLPVAAPAAEAFERKGAFNDLREEEVFKPQKFLQIDFFAPLNHELEEQAKKEGDEEEIYARSAFMGGFAKVYKAIDEEGKTLALKVTDAYVFTNASVLFNEYHSYGTLLDLSNKLNDPSWYIILLIAIQMGKILRDVHSTKIIHGDVKPDNFMVLNKLNEGCEEADRILDTPVVKLIDWGRAIDMRALPGQTFTGRAGTDRFDCSEMM</sequence>
<dbReference type="PANTHER" id="PTHR14030">
    <property type="entry name" value="MITOTIC CHECKPOINT SERINE/THREONINE-PROTEIN KINASE BUB1"/>
    <property type="match status" value="1"/>
</dbReference>
<keyword evidence="4" id="KW-0137">Centromere</keyword>
<dbReference type="GO" id="GO:0007094">
    <property type="term" value="P:mitotic spindle assembly checkpoint signaling"/>
    <property type="evidence" value="ECO:0007669"/>
    <property type="project" value="InterPro"/>
</dbReference>
<dbReference type="GO" id="GO:0005634">
    <property type="term" value="C:nucleus"/>
    <property type="evidence" value="ECO:0007669"/>
    <property type="project" value="TreeGrafter"/>
</dbReference>
<dbReference type="Proteomes" id="UP000230423">
    <property type="component" value="Unassembled WGS sequence"/>
</dbReference>
<evidence type="ECO:0000313" key="8">
    <source>
        <dbReference type="Proteomes" id="UP000230423"/>
    </source>
</evidence>
<evidence type="ECO:0000313" key="7">
    <source>
        <dbReference type="EMBL" id="PIO69910.1"/>
    </source>
</evidence>
<dbReference type="InterPro" id="IPR000719">
    <property type="entry name" value="Prot_kinase_dom"/>
</dbReference>
<dbReference type="EMBL" id="KZ346469">
    <property type="protein sequence ID" value="PIO69910.1"/>
    <property type="molecule type" value="Genomic_DNA"/>
</dbReference>
<dbReference type="AlphaFoldDB" id="A0A2G9UK81"/>
<dbReference type="GO" id="GO:0005524">
    <property type="term" value="F:ATP binding"/>
    <property type="evidence" value="ECO:0007669"/>
    <property type="project" value="InterPro"/>
</dbReference>
<dbReference type="GO" id="GO:0032991">
    <property type="term" value="C:protein-containing complex"/>
    <property type="evidence" value="ECO:0007669"/>
    <property type="project" value="UniProtKB-ARBA"/>
</dbReference>
<evidence type="ECO:0000256" key="5">
    <source>
        <dbReference type="SAM" id="MobiDB-lite"/>
    </source>
</evidence>
<protein>
    <recommendedName>
        <fullName evidence="6">Protein kinase domain-containing protein</fullName>
    </recommendedName>
</protein>
<gene>
    <name evidence="7" type="ORF">TELCIR_08256</name>
</gene>
<dbReference type="GO" id="GO:0000776">
    <property type="term" value="C:kinetochore"/>
    <property type="evidence" value="ECO:0007669"/>
    <property type="project" value="UniProtKB-KW"/>
</dbReference>